<dbReference type="InterPro" id="IPR036291">
    <property type="entry name" value="NAD(P)-bd_dom_sf"/>
</dbReference>
<dbReference type="InterPro" id="IPR055170">
    <property type="entry name" value="GFO_IDH_MocA-like_dom"/>
</dbReference>
<dbReference type="SUPFAM" id="SSF55347">
    <property type="entry name" value="Glyceraldehyde-3-phosphate dehydrogenase-like, C-terminal domain"/>
    <property type="match status" value="1"/>
</dbReference>
<dbReference type="GO" id="GO:0016491">
    <property type="term" value="F:oxidoreductase activity"/>
    <property type="evidence" value="ECO:0007669"/>
    <property type="project" value="UniProtKB-KW"/>
</dbReference>
<gene>
    <name evidence="4" type="ORF">AVDCRST_MAG59-3221</name>
</gene>
<feature type="domain" description="Gfo/Idh/MocA-like oxidoreductase N-terminal" evidence="2">
    <location>
        <begin position="5"/>
        <end position="121"/>
    </location>
</feature>
<evidence type="ECO:0000259" key="2">
    <source>
        <dbReference type="Pfam" id="PF01408"/>
    </source>
</evidence>
<dbReference type="Pfam" id="PF22725">
    <property type="entry name" value="GFO_IDH_MocA_C3"/>
    <property type="match status" value="1"/>
</dbReference>
<dbReference type="Pfam" id="PF01408">
    <property type="entry name" value="GFO_IDH_MocA"/>
    <property type="match status" value="1"/>
</dbReference>
<accession>A0A6J4V6S9</accession>
<dbReference type="PANTHER" id="PTHR43818">
    <property type="entry name" value="BCDNA.GH03377"/>
    <property type="match status" value="1"/>
</dbReference>
<protein>
    <submittedName>
        <fullName evidence="4">Oxidoreductase domain protein</fullName>
    </submittedName>
</protein>
<keyword evidence="1" id="KW-0560">Oxidoreductase</keyword>
<evidence type="ECO:0000313" key="4">
    <source>
        <dbReference type="EMBL" id="CAA9567998.1"/>
    </source>
</evidence>
<dbReference type="SUPFAM" id="SSF51735">
    <property type="entry name" value="NAD(P)-binding Rossmann-fold domains"/>
    <property type="match status" value="1"/>
</dbReference>
<dbReference type="Gene3D" id="3.40.50.720">
    <property type="entry name" value="NAD(P)-binding Rossmann-like Domain"/>
    <property type="match status" value="1"/>
</dbReference>
<dbReference type="InterPro" id="IPR050463">
    <property type="entry name" value="Gfo/Idh/MocA_oxidrdct_glycsds"/>
</dbReference>
<dbReference type="EMBL" id="CADCWF010000222">
    <property type="protein sequence ID" value="CAA9567998.1"/>
    <property type="molecule type" value="Genomic_DNA"/>
</dbReference>
<feature type="domain" description="GFO/IDH/MocA-like oxidoreductase" evidence="3">
    <location>
        <begin position="134"/>
        <end position="269"/>
    </location>
</feature>
<reference evidence="4" key="1">
    <citation type="submission" date="2020-02" db="EMBL/GenBank/DDBJ databases">
        <authorList>
            <person name="Meier V. D."/>
        </authorList>
    </citation>
    <scope>NUCLEOTIDE SEQUENCE</scope>
    <source>
        <strain evidence="4">AVDCRST_MAG59</strain>
    </source>
</reference>
<sequence>MARLKLALLGPGDVAQRDYLPEFHRIADRAELVAVCGRGEARAREVAARFGIPAWYTDAARMLASEEIDAVVNLTPIQAHAETTLAILRAGKHVYSEKPAAGSVGEAEAIRDEAARRGLVLVCAPSVLLFPQVVHARRLLADGAIGPVHAALGRGYGGVPPWAGYPSDPSQFFAVGGGSLADMGVYPLHALTGLLGPVERVSAMAARAREEFTIGDGPYAGRRIPIEVADNWHLLLDLGGERLASVTANNVAQASRAPQLEIFGLGGTIALDLLDVSAPVEVFSPEDGWRSEPVPHERAGGPDHILGVEHLVECVRTGTAPIASVDHAIHVLAILEAAAESAATGRTVAPARTFAAVSV</sequence>
<dbReference type="InterPro" id="IPR000683">
    <property type="entry name" value="Gfo/Idh/MocA-like_OxRdtase_N"/>
</dbReference>
<proteinExistence type="predicted"/>
<name>A0A6J4V6S9_9BACT</name>
<dbReference type="PANTHER" id="PTHR43818:SF11">
    <property type="entry name" value="BCDNA.GH03377"/>
    <property type="match status" value="1"/>
</dbReference>
<dbReference type="Gene3D" id="3.30.360.10">
    <property type="entry name" value="Dihydrodipicolinate Reductase, domain 2"/>
    <property type="match status" value="1"/>
</dbReference>
<organism evidence="4">
    <name type="scientific">uncultured Thermomicrobiales bacterium</name>
    <dbReference type="NCBI Taxonomy" id="1645740"/>
    <lineage>
        <taxon>Bacteria</taxon>
        <taxon>Pseudomonadati</taxon>
        <taxon>Thermomicrobiota</taxon>
        <taxon>Thermomicrobia</taxon>
        <taxon>Thermomicrobiales</taxon>
        <taxon>environmental samples</taxon>
    </lineage>
</organism>
<dbReference type="GO" id="GO:0000166">
    <property type="term" value="F:nucleotide binding"/>
    <property type="evidence" value="ECO:0007669"/>
    <property type="project" value="InterPro"/>
</dbReference>
<evidence type="ECO:0000259" key="3">
    <source>
        <dbReference type="Pfam" id="PF22725"/>
    </source>
</evidence>
<evidence type="ECO:0000256" key="1">
    <source>
        <dbReference type="ARBA" id="ARBA00023002"/>
    </source>
</evidence>
<dbReference type="AlphaFoldDB" id="A0A6J4V6S9"/>